<dbReference type="AlphaFoldDB" id="A0A7S1WC86"/>
<feature type="transmembrane region" description="Helical" evidence="5">
    <location>
        <begin position="155"/>
        <end position="180"/>
    </location>
</feature>
<name>A0A7S1WC86_ALECA</name>
<organism evidence="6">
    <name type="scientific">Alexandrium catenella</name>
    <name type="common">Red tide dinoflagellate</name>
    <name type="synonym">Gonyaulax catenella</name>
    <dbReference type="NCBI Taxonomy" id="2925"/>
    <lineage>
        <taxon>Eukaryota</taxon>
        <taxon>Sar</taxon>
        <taxon>Alveolata</taxon>
        <taxon>Dinophyceae</taxon>
        <taxon>Gonyaulacales</taxon>
        <taxon>Pyrocystaceae</taxon>
        <taxon>Alexandrium</taxon>
    </lineage>
</organism>
<evidence type="ECO:0000313" key="6">
    <source>
        <dbReference type="EMBL" id="CAD9160346.1"/>
    </source>
</evidence>
<dbReference type="InterPro" id="IPR007271">
    <property type="entry name" value="Nuc_sug_transpt"/>
</dbReference>
<keyword evidence="4 5" id="KW-0472">Membrane</keyword>
<feature type="transmembrane region" description="Helical" evidence="5">
    <location>
        <begin position="70"/>
        <end position="92"/>
    </location>
</feature>
<feature type="transmembrane region" description="Helical" evidence="5">
    <location>
        <begin position="283"/>
        <end position="301"/>
    </location>
</feature>
<feature type="transmembrane region" description="Helical" evidence="5">
    <location>
        <begin position="227"/>
        <end position="245"/>
    </location>
</feature>
<dbReference type="Pfam" id="PF04142">
    <property type="entry name" value="Nuc_sug_transp"/>
    <property type="match status" value="1"/>
</dbReference>
<dbReference type="PANTHER" id="PTHR10231">
    <property type="entry name" value="NUCLEOTIDE-SUGAR TRANSMEMBRANE TRANSPORTER"/>
    <property type="match status" value="1"/>
</dbReference>
<evidence type="ECO:0008006" key="7">
    <source>
        <dbReference type="Google" id="ProtNLM"/>
    </source>
</evidence>
<dbReference type="GO" id="GO:0015165">
    <property type="term" value="F:pyrimidine nucleotide-sugar transmembrane transporter activity"/>
    <property type="evidence" value="ECO:0007669"/>
    <property type="project" value="InterPro"/>
</dbReference>
<sequence length="337" mass="36654">MADPATQAAAFFAVTLQRACHNSFLEYAKGDAATALYTVSSVIFVAQTVCVLIGWIMAYSGGGATDFKKCFDASILVKFAPIGMIYAVGDIFEMESVNYIDSSTYTVLSQSKLIVTALLMWVIDGTPQNLMQWFILFTTSAGMLEYVLVGKAQGAGMTFSTTGIILAFVKVIISCYVAVLNQKALKKDDNPFPVQFSALKVSWAATSLVYMVVKDGILGDGDMFGEWTFRTVVLVFAGFILKTLFNQYLLKVLDAIWKNISEAIGVLLVYFAKVLFLGGTFDATVFNAAFIVILACISYILTKGKAGGKKSDIGDELAPENYPGLKRSLLPTLRRRG</sequence>
<evidence type="ECO:0000256" key="5">
    <source>
        <dbReference type="SAM" id="Phobius"/>
    </source>
</evidence>
<evidence type="ECO:0000256" key="2">
    <source>
        <dbReference type="ARBA" id="ARBA00022692"/>
    </source>
</evidence>
<feature type="transmembrane region" description="Helical" evidence="5">
    <location>
        <begin position="35"/>
        <end position="58"/>
    </location>
</feature>
<proteinExistence type="predicted"/>
<keyword evidence="3 5" id="KW-1133">Transmembrane helix</keyword>
<dbReference type="EMBL" id="HBGE01061990">
    <property type="protein sequence ID" value="CAD9160346.1"/>
    <property type="molecule type" value="Transcribed_RNA"/>
</dbReference>
<protein>
    <recommendedName>
        <fullName evidence="7">Sugar phosphate transporter domain-containing protein</fullName>
    </recommendedName>
</protein>
<evidence type="ECO:0000256" key="1">
    <source>
        <dbReference type="ARBA" id="ARBA00004141"/>
    </source>
</evidence>
<comment type="subcellular location">
    <subcellularLocation>
        <location evidence="1">Membrane</location>
        <topology evidence="1">Multi-pass membrane protein</topology>
    </subcellularLocation>
</comment>
<gene>
    <name evidence="6" type="ORF">ACAT0790_LOCUS37111</name>
</gene>
<evidence type="ECO:0000256" key="3">
    <source>
        <dbReference type="ARBA" id="ARBA00022989"/>
    </source>
</evidence>
<dbReference type="GO" id="GO:0000139">
    <property type="term" value="C:Golgi membrane"/>
    <property type="evidence" value="ECO:0007669"/>
    <property type="project" value="InterPro"/>
</dbReference>
<accession>A0A7S1WC86</accession>
<reference evidence="6" key="1">
    <citation type="submission" date="2021-01" db="EMBL/GenBank/DDBJ databases">
        <authorList>
            <person name="Corre E."/>
            <person name="Pelletier E."/>
            <person name="Niang G."/>
            <person name="Scheremetjew M."/>
            <person name="Finn R."/>
            <person name="Kale V."/>
            <person name="Holt S."/>
            <person name="Cochrane G."/>
            <person name="Meng A."/>
            <person name="Brown T."/>
            <person name="Cohen L."/>
        </authorList>
    </citation>
    <scope>NUCLEOTIDE SEQUENCE</scope>
    <source>
        <strain evidence="6">OF101</strain>
    </source>
</reference>
<feature type="transmembrane region" description="Helical" evidence="5">
    <location>
        <begin position="192"/>
        <end position="212"/>
    </location>
</feature>
<keyword evidence="2 5" id="KW-0812">Transmembrane</keyword>
<evidence type="ECO:0000256" key="4">
    <source>
        <dbReference type="ARBA" id="ARBA00023136"/>
    </source>
</evidence>
<feature type="transmembrane region" description="Helical" evidence="5">
    <location>
        <begin position="257"/>
        <end position="277"/>
    </location>
</feature>